<proteinExistence type="predicted"/>
<organism evidence="1 2">
    <name type="scientific">Bacillus vallismortis</name>
    <dbReference type="NCBI Taxonomy" id="72361"/>
    <lineage>
        <taxon>Bacteria</taxon>
        <taxon>Bacillati</taxon>
        <taxon>Bacillota</taxon>
        <taxon>Bacilli</taxon>
        <taxon>Bacillales</taxon>
        <taxon>Bacillaceae</taxon>
        <taxon>Bacillus</taxon>
    </lineage>
</organism>
<name>A0AAP3FVQ5_BACVA</name>
<evidence type="ECO:0000313" key="2">
    <source>
        <dbReference type="Proteomes" id="UP001067121"/>
    </source>
</evidence>
<dbReference type="EMBL" id="JALAOH010000003">
    <property type="protein sequence ID" value="MCY8315289.1"/>
    <property type="molecule type" value="Genomic_DNA"/>
</dbReference>
<sequence>MLNPVMCQRLFVEITIKQVLENTCNDKMPKLSAPQAENPCAVDTGNYEQTTSSSTVENSGTLKAGFAVAKPASFVKI</sequence>
<dbReference type="AlphaFoldDB" id="A0AAP3FVQ5"/>
<dbReference type="Proteomes" id="UP001067121">
    <property type="component" value="Unassembled WGS sequence"/>
</dbReference>
<comment type="caution">
    <text evidence="1">The sequence shown here is derived from an EMBL/GenBank/DDBJ whole genome shotgun (WGS) entry which is preliminary data.</text>
</comment>
<reference evidence="1" key="1">
    <citation type="submission" date="2022-02" db="EMBL/GenBank/DDBJ databases">
        <title>Crop Bioprotection Bacillus Genome Sequencing.</title>
        <authorList>
            <person name="Dunlap C."/>
        </authorList>
    </citation>
    <scope>NUCLEOTIDE SEQUENCE</scope>
    <source>
        <strain evidence="1">98-1</strain>
    </source>
</reference>
<dbReference type="RefSeq" id="WP_010327819.1">
    <property type="nucleotide sequence ID" value="NZ_CP026362.1"/>
</dbReference>
<evidence type="ECO:0000313" key="1">
    <source>
        <dbReference type="EMBL" id="MCY8315289.1"/>
    </source>
</evidence>
<accession>A0AAP3FVQ5</accession>
<protein>
    <submittedName>
        <fullName evidence="1">Uncharacterized protein</fullName>
    </submittedName>
</protein>
<gene>
    <name evidence="1" type="ORF">MOC71_00685</name>
</gene>